<proteinExistence type="inferred from homology"/>
<evidence type="ECO:0000256" key="4">
    <source>
        <dbReference type="ARBA" id="ARBA00022692"/>
    </source>
</evidence>
<dbReference type="PANTHER" id="PTHR42703:SF1">
    <property type="entry name" value="NA(+)_H(+) ANTIPORTER SUBUNIT D1"/>
    <property type="match status" value="1"/>
</dbReference>
<dbReference type="EMBL" id="VJWL01000001">
    <property type="protein sequence ID" value="TRW50242.1"/>
    <property type="molecule type" value="Genomic_DNA"/>
</dbReference>
<dbReference type="OrthoDB" id="9768329at2"/>
<comment type="caution">
    <text evidence="10">The sequence shown here is derived from an EMBL/GenBank/DDBJ whole genome shotgun (WGS) entry which is preliminary data.</text>
</comment>
<sequence>MTPILLIIPLAFAILTLLLPRHWVRAIIIPGLVLQVGAAVLLCMEIYQHGPQDYALGDWQAPLGISLIADGFSVTLLALTALIAALCAIYAQYFLTRYPREQRYFWPLFWFLLAALNGIWLAGDLFNLYVGLELLGLSAVGMVALTAEKTTLKAALDYLYAALFGSLAYLAGVALLYGAYGTLSIAQLSDMAAANPTTQVALALMTVGLLLKTAIFPLHYWLPPAHGGALAPVSALLSALVVKASFYILALLWLDVGALAVTVTAAQAMGALGAGAIFWGSWQAFQTRQIKMLVAYSTVAQLGYLMLLFPLAIGVSEAAAQLAWQGTILHLLAHAFAKAAMFLAVGTLVLALGHGRINDFGGVSQRNPVALFAFGLSAVSLMGLPPSGGFNAKWLLLQSAIASGQWHWFVVMIIGGLLTAAYVFRVFRVSFLQSAKHEIQDTHPALQLSALALALMAIALGFVSELPLSLMNLTDIAPATMGGTP</sequence>
<dbReference type="Pfam" id="PF00361">
    <property type="entry name" value="Proton_antipo_M"/>
    <property type="match status" value="1"/>
</dbReference>
<feature type="transmembrane region" description="Helical" evidence="8">
    <location>
        <begin position="159"/>
        <end position="180"/>
    </location>
</feature>
<keyword evidence="4 7" id="KW-0812">Transmembrane</keyword>
<feature type="transmembrane region" description="Helical" evidence="8">
    <location>
        <begin position="335"/>
        <end position="357"/>
    </location>
</feature>
<reference evidence="10 11" key="1">
    <citation type="submission" date="2019-07" db="EMBL/GenBank/DDBJ databases">
        <authorList>
            <person name="Yang M."/>
            <person name="Zhao D."/>
            <person name="Xiang H."/>
        </authorList>
    </citation>
    <scope>NUCLEOTIDE SEQUENCE [LARGE SCALE GENOMIC DNA]</scope>
    <source>
        <strain evidence="10 11">IM1326</strain>
    </source>
</reference>
<evidence type="ECO:0000256" key="5">
    <source>
        <dbReference type="ARBA" id="ARBA00022989"/>
    </source>
</evidence>
<keyword evidence="5 8" id="KW-1133">Transmembrane helix</keyword>
<dbReference type="RefSeq" id="WP_143235022.1">
    <property type="nucleotide sequence ID" value="NZ_VJWL01000001.1"/>
</dbReference>
<keyword evidence="3" id="KW-1003">Cell membrane</keyword>
<dbReference type="InterPro" id="IPR050586">
    <property type="entry name" value="CPA3_Na-H_Antiporter_D"/>
</dbReference>
<organism evidence="10 11">
    <name type="scientific">Aliidiomarina halalkaliphila</name>
    <dbReference type="NCBI Taxonomy" id="2593535"/>
    <lineage>
        <taxon>Bacteria</taxon>
        <taxon>Pseudomonadati</taxon>
        <taxon>Pseudomonadota</taxon>
        <taxon>Gammaproteobacteria</taxon>
        <taxon>Alteromonadales</taxon>
        <taxon>Idiomarinaceae</taxon>
        <taxon>Aliidiomarina</taxon>
    </lineage>
</organism>
<feature type="transmembrane region" description="Helical" evidence="8">
    <location>
        <begin position="369"/>
        <end position="386"/>
    </location>
</feature>
<feature type="transmembrane region" description="Helical" evidence="8">
    <location>
        <begin position="445"/>
        <end position="463"/>
    </location>
</feature>
<feature type="transmembrane region" description="Helical" evidence="8">
    <location>
        <begin position="72"/>
        <end position="92"/>
    </location>
</feature>
<name>A0A552X5E0_9GAMM</name>
<dbReference type="Proteomes" id="UP000320359">
    <property type="component" value="Unassembled WGS sequence"/>
</dbReference>
<feature type="transmembrane region" description="Helical" evidence="8">
    <location>
        <begin position="229"/>
        <end position="253"/>
    </location>
</feature>
<feature type="transmembrane region" description="Helical" evidence="8">
    <location>
        <begin position="128"/>
        <end position="147"/>
    </location>
</feature>
<comment type="subcellular location">
    <subcellularLocation>
        <location evidence="1">Cell membrane</location>
        <topology evidence="1">Multi-pass membrane protein</topology>
    </subcellularLocation>
    <subcellularLocation>
        <location evidence="7">Membrane</location>
        <topology evidence="7">Multi-pass membrane protein</topology>
    </subcellularLocation>
</comment>
<evidence type="ECO:0000256" key="7">
    <source>
        <dbReference type="RuleBase" id="RU000320"/>
    </source>
</evidence>
<feature type="transmembrane region" description="Helical" evidence="8">
    <location>
        <begin position="104"/>
        <end position="122"/>
    </location>
</feature>
<evidence type="ECO:0000256" key="6">
    <source>
        <dbReference type="ARBA" id="ARBA00023136"/>
    </source>
</evidence>
<feature type="transmembrane region" description="Helical" evidence="8">
    <location>
        <begin position="406"/>
        <end position="424"/>
    </location>
</feature>
<dbReference type="PANTHER" id="PTHR42703">
    <property type="entry name" value="NADH DEHYDROGENASE"/>
    <property type="match status" value="1"/>
</dbReference>
<protein>
    <submittedName>
        <fullName evidence="10">Hydrogenase 4 subunit B</fullName>
    </submittedName>
</protein>
<evidence type="ECO:0000259" key="9">
    <source>
        <dbReference type="Pfam" id="PF00361"/>
    </source>
</evidence>
<evidence type="ECO:0000256" key="2">
    <source>
        <dbReference type="ARBA" id="ARBA00005346"/>
    </source>
</evidence>
<keyword evidence="11" id="KW-1185">Reference proteome</keyword>
<gene>
    <name evidence="10" type="ORF">FM042_05245</name>
</gene>
<feature type="transmembrane region" description="Helical" evidence="8">
    <location>
        <begin position="200"/>
        <end position="222"/>
    </location>
</feature>
<feature type="domain" description="NADH:quinone oxidoreductase/Mrp antiporter transmembrane" evidence="9">
    <location>
        <begin position="122"/>
        <end position="419"/>
    </location>
</feature>
<evidence type="ECO:0000256" key="1">
    <source>
        <dbReference type="ARBA" id="ARBA00004651"/>
    </source>
</evidence>
<feature type="transmembrane region" description="Helical" evidence="8">
    <location>
        <begin position="293"/>
        <end position="315"/>
    </location>
</feature>
<evidence type="ECO:0000313" key="10">
    <source>
        <dbReference type="EMBL" id="TRW50242.1"/>
    </source>
</evidence>
<dbReference type="InterPro" id="IPR001750">
    <property type="entry name" value="ND/Mrp_TM"/>
</dbReference>
<dbReference type="GO" id="GO:0005886">
    <property type="term" value="C:plasma membrane"/>
    <property type="evidence" value="ECO:0007669"/>
    <property type="project" value="UniProtKB-SubCell"/>
</dbReference>
<dbReference type="AlphaFoldDB" id="A0A552X5E0"/>
<keyword evidence="6 8" id="KW-0472">Membrane</keyword>
<evidence type="ECO:0000256" key="3">
    <source>
        <dbReference type="ARBA" id="ARBA00022475"/>
    </source>
</evidence>
<accession>A0A552X5E0</accession>
<evidence type="ECO:0000313" key="11">
    <source>
        <dbReference type="Proteomes" id="UP000320359"/>
    </source>
</evidence>
<dbReference type="PRINTS" id="PR01434">
    <property type="entry name" value="NADHDHGNASE5"/>
</dbReference>
<comment type="similarity">
    <text evidence="2">Belongs to the CPA3 antiporters (TC 2.A.63) subunit D family.</text>
</comment>
<feature type="transmembrane region" description="Helical" evidence="8">
    <location>
        <begin position="259"/>
        <end position="281"/>
    </location>
</feature>
<evidence type="ECO:0000256" key="8">
    <source>
        <dbReference type="SAM" id="Phobius"/>
    </source>
</evidence>